<name>A0A1B1YBV4_THEST</name>
<gene>
    <name evidence="2" type="ORF">CSTERTH_04005</name>
</gene>
<organism evidence="2 3">
    <name type="scientific">Thermoclostridium stercorarium subsp. thermolacticum DSM 2910</name>
    <dbReference type="NCBI Taxonomy" id="1121336"/>
    <lineage>
        <taxon>Bacteria</taxon>
        <taxon>Bacillati</taxon>
        <taxon>Bacillota</taxon>
        <taxon>Clostridia</taxon>
        <taxon>Eubacteriales</taxon>
        <taxon>Oscillospiraceae</taxon>
        <taxon>Thermoclostridium</taxon>
    </lineage>
</organism>
<proteinExistence type="predicted"/>
<keyword evidence="1" id="KW-1133">Transmembrane helix</keyword>
<keyword evidence="1" id="KW-0472">Membrane</keyword>
<feature type="transmembrane region" description="Helical" evidence="1">
    <location>
        <begin position="9"/>
        <end position="28"/>
    </location>
</feature>
<reference evidence="2 3" key="1">
    <citation type="submission" date="2016-02" db="EMBL/GenBank/DDBJ databases">
        <title>Comparison of Clostridium stercorarium subspecies using comparative genomics and transcriptomics.</title>
        <authorList>
            <person name="Schellenberg J."/>
            <person name="Thallinger G."/>
            <person name="Levin D.B."/>
            <person name="Zhang X."/>
            <person name="Alvare G."/>
            <person name="Fristensky B."/>
            <person name="Sparling R."/>
        </authorList>
    </citation>
    <scope>NUCLEOTIDE SEQUENCE [LARGE SCALE GENOMIC DNA]</scope>
    <source>
        <strain evidence="2 3">DSM 2910</strain>
    </source>
</reference>
<evidence type="ECO:0000256" key="1">
    <source>
        <dbReference type="SAM" id="Phobius"/>
    </source>
</evidence>
<evidence type="ECO:0000313" key="3">
    <source>
        <dbReference type="Proteomes" id="UP000092971"/>
    </source>
</evidence>
<dbReference type="EMBL" id="CP014672">
    <property type="protein sequence ID" value="ANW98256.1"/>
    <property type="molecule type" value="Genomic_DNA"/>
</dbReference>
<evidence type="ECO:0000313" key="2">
    <source>
        <dbReference type="EMBL" id="ANW98256.1"/>
    </source>
</evidence>
<protein>
    <submittedName>
        <fullName evidence="2">Uncharacterized protein</fullName>
    </submittedName>
</protein>
<accession>A0A1B1YBV4</accession>
<dbReference type="AlphaFoldDB" id="A0A1B1YBV4"/>
<sequence length="84" mass="9705">MLKTENTPLSYVFTAILIYLYCFLMSSWTEKRPVCNINKSKKSGTSVKMADGIMHCCKYLLENGIIYTDLTVQTFGLKIRHYPE</sequence>
<dbReference type="Proteomes" id="UP000092971">
    <property type="component" value="Chromosome"/>
</dbReference>
<keyword evidence="1" id="KW-0812">Transmembrane</keyword>